<dbReference type="GO" id="GO:0005829">
    <property type="term" value="C:cytosol"/>
    <property type="evidence" value="ECO:0007669"/>
    <property type="project" value="TreeGrafter"/>
</dbReference>
<organism evidence="4 5">
    <name type="scientific">Chthonomonas calidirosea (strain DSM 23976 / ICMP 18418 / T49)</name>
    <dbReference type="NCBI Taxonomy" id="1303518"/>
    <lineage>
        <taxon>Bacteria</taxon>
        <taxon>Bacillati</taxon>
        <taxon>Armatimonadota</taxon>
        <taxon>Chthonomonadia</taxon>
        <taxon>Chthonomonadales</taxon>
        <taxon>Chthonomonadaceae</taxon>
        <taxon>Chthonomonas</taxon>
    </lineage>
</organism>
<keyword evidence="5" id="KW-1185">Reference proteome</keyword>
<dbReference type="PANTHER" id="PTHR30308:SF2">
    <property type="entry name" value="SSRA-BINDING PROTEIN"/>
    <property type="match status" value="1"/>
</dbReference>
<dbReference type="FunCoup" id="S0EVL2">
    <property type="interactions" value="311"/>
</dbReference>
<dbReference type="NCBIfam" id="TIGR00086">
    <property type="entry name" value="smpB"/>
    <property type="match status" value="1"/>
</dbReference>
<dbReference type="STRING" id="454171.CP488_02060"/>
<comment type="function">
    <text evidence="3">Required for rescue of stalled ribosomes mediated by trans-translation. Binds to transfer-messenger RNA (tmRNA), required for stable association of tmRNA with ribosomes. tmRNA and SmpB together mimic tRNA shape, replacing the anticodon stem-loop with SmpB. tmRNA is encoded by the ssrA gene; the 2 termini fold to resemble tRNA(Ala) and it encodes a 'tag peptide', a short internal open reading frame. During trans-translation Ala-aminoacylated tmRNA acts like a tRNA, entering the A-site of stalled ribosomes, displacing the stalled mRNA. The ribosome then switches to translate the ORF on the tmRNA; the nascent peptide is terminated with the 'tag peptide' encoded by the tmRNA and targeted for degradation. The ribosome is freed to recommence translation, which seems to be the essential function of trans-translation.</text>
</comment>
<dbReference type="PANTHER" id="PTHR30308">
    <property type="entry name" value="TMRNA-BINDING COMPONENT OF TRANS-TRANSLATION TAGGING COMPLEX"/>
    <property type="match status" value="1"/>
</dbReference>
<dbReference type="AlphaFoldDB" id="S0EVL2"/>
<name>S0EVL2_CHTCT</name>
<dbReference type="NCBIfam" id="NF003843">
    <property type="entry name" value="PRK05422.1"/>
    <property type="match status" value="1"/>
</dbReference>
<comment type="subcellular location">
    <subcellularLocation>
        <location evidence="3">Cytoplasm</location>
    </subcellularLocation>
    <text evidence="3">The tmRNA-SmpB complex associates with stalled 70S ribosomes.</text>
</comment>
<evidence type="ECO:0000256" key="1">
    <source>
        <dbReference type="ARBA" id="ARBA00022490"/>
    </source>
</evidence>
<dbReference type="RefSeq" id="WP_016483360.1">
    <property type="nucleotide sequence ID" value="NC_021487.1"/>
</dbReference>
<comment type="similarity">
    <text evidence="3">Belongs to the SmpB family.</text>
</comment>
<evidence type="ECO:0000256" key="2">
    <source>
        <dbReference type="ARBA" id="ARBA00022884"/>
    </source>
</evidence>
<dbReference type="KEGG" id="ccz:CCALI_02029"/>
<dbReference type="OrthoDB" id="9805462at2"/>
<evidence type="ECO:0000313" key="5">
    <source>
        <dbReference type="Proteomes" id="UP000014227"/>
    </source>
</evidence>
<dbReference type="Pfam" id="PF01668">
    <property type="entry name" value="SmpB"/>
    <property type="match status" value="1"/>
</dbReference>
<dbReference type="Proteomes" id="UP000014227">
    <property type="component" value="Chromosome I"/>
</dbReference>
<dbReference type="CDD" id="cd09294">
    <property type="entry name" value="SmpB"/>
    <property type="match status" value="1"/>
</dbReference>
<dbReference type="eggNOG" id="COG0691">
    <property type="taxonomic scope" value="Bacteria"/>
</dbReference>
<proteinExistence type="inferred from homology"/>
<keyword evidence="2 3" id="KW-0694">RNA-binding</keyword>
<dbReference type="Gene3D" id="2.40.280.10">
    <property type="match status" value="1"/>
</dbReference>
<dbReference type="InParanoid" id="S0EVL2"/>
<protein>
    <recommendedName>
        <fullName evidence="3">SsrA-binding protein</fullName>
    </recommendedName>
    <alternativeName>
        <fullName evidence="3">Small protein B</fullName>
    </alternativeName>
</protein>
<dbReference type="GO" id="GO:0070930">
    <property type="term" value="P:trans-translation-dependent protein tagging"/>
    <property type="evidence" value="ECO:0007669"/>
    <property type="project" value="TreeGrafter"/>
</dbReference>
<accession>S0EVL2</accession>
<keyword evidence="1 3" id="KW-0963">Cytoplasm</keyword>
<dbReference type="GO" id="GO:0070929">
    <property type="term" value="P:trans-translation"/>
    <property type="evidence" value="ECO:0007669"/>
    <property type="project" value="UniProtKB-UniRule"/>
</dbReference>
<evidence type="ECO:0000256" key="3">
    <source>
        <dbReference type="HAMAP-Rule" id="MF_00023"/>
    </source>
</evidence>
<dbReference type="PATRIC" id="fig|1303518.3.peg.2094"/>
<dbReference type="InterPro" id="IPR023620">
    <property type="entry name" value="SmpB"/>
</dbReference>
<gene>
    <name evidence="3" type="primary">smpB</name>
    <name evidence="4" type="ORF">CCALI_02029</name>
</gene>
<evidence type="ECO:0000313" key="4">
    <source>
        <dbReference type="EMBL" id="CCW35836.1"/>
    </source>
</evidence>
<sequence length="162" mass="18795">MSKQTKTASQNTKSRQVVAVNRRARHDYEIGETYEAGIALVGTEVKPLRAGRVNFQDAFCKIENGEAWLYNMHISPYEQGNRYNTDPKRRRKLLLHRYEIERLRAAAEQKGLTIIPLSIFFERGFAKVEIALARGKKLYDKRESIAERDREREALRQAAGRE</sequence>
<dbReference type="HOGENOM" id="CLU_108953_0_1_0"/>
<dbReference type="HAMAP" id="MF_00023">
    <property type="entry name" value="SmpB"/>
    <property type="match status" value="1"/>
</dbReference>
<dbReference type="GO" id="GO:0003723">
    <property type="term" value="F:RNA binding"/>
    <property type="evidence" value="ECO:0007669"/>
    <property type="project" value="UniProtKB-UniRule"/>
</dbReference>
<dbReference type="InterPro" id="IPR000037">
    <property type="entry name" value="SsrA-bd_prot"/>
</dbReference>
<reference evidence="5" key="1">
    <citation type="submission" date="2013-03" db="EMBL/GenBank/DDBJ databases">
        <title>Genome sequence of Chthonomonas calidirosea, the first sequenced genome from the Armatimonadetes phylum (formally candidate division OP10).</title>
        <authorList>
            <person name="Lee K.C.Y."/>
            <person name="Morgan X.C."/>
            <person name="Dunfield P.F."/>
            <person name="Tamas I."/>
            <person name="Houghton K.M."/>
            <person name="Vyssotski M."/>
            <person name="Ryan J.L.J."/>
            <person name="Lagutin K."/>
            <person name="McDonald I.R."/>
            <person name="Stott M.B."/>
        </authorList>
    </citation>
    <scope>NUCLEOTIDE SEQUENCE [LARGE SCALE GENOMIC DNA]</scope>
    <source>
        <strain evidence="5">DSM 23976 / ICMP 18418 / T49</strain>
    </source>
</reference>
<dbReference type="EMBL" id="HF951689">
    <property type="protein sequence ID" value="CCW35836.1"/>
    <property type="molecule type" value="Genomic_DNA"/>
</dbReference>
<dbReference type="SUPFAM" id="SSF74982">
    <property type="entry name" value="Small protein B (SmpB)"/>
    <property type="match status" value="1"/>
</dbReference>